<feature type="region of interest" description="Disordered" evidence="1">
    <location>
        <begin position="60"/>
        <end position="116"/>
    </location>
</feature>
<protein>
    <submittedName>
        <fullName evidence="2">C-X-C motif chemokine ligand 14</fullName>
    </submittedName>
</protein>
<feature type="compositionally biased region" description="Basic and acidic residues" evidence="1">
    <location>
        <begin position="68"/>
        <end position="88"/>
    </location>
</feature>
<dbReference type="Proteomes" id="UP000694410">
    <property type="component" value="Unplaced"/>
</dbReference>
<reference evidence="2" key="1">
    <citation type="submission" date="2025-08" db="UniProtKB">
        <authorList>
            <consortium name="Ensembl"/>
        </authorList>
    </citation>
    <scope>IDENTIFICATION</scope>
</reference>
<feature type="compositionally biased region" description="Polar residues" evidence="1">
    <location>
        <begin position="104"/>
        <end position="113"/>
    </location>
</feature>
<organism evidence="2 3">
    <name type="scientific">Cyanistes caeruleus</name>
    <name type="common">Eurasian blue tit</name>
    <name type="synonym">Parus caeruleus</name>
    <dbReference type="NCBI Taxonomy" id="156563"/>
    <lineage>
        <taxon>Eukaryota</taxon>
        <taxon>Metazoa</taxon>
        <taxon>Chordata</taxon>
        <taxon>Craniata</taxon>
        <taxon>Vertebrata</taxon>
        <taxon>Euteleostomi</taxon>
        <taxon>Archelosauria</taxon>
        <taxon>Archosauria</taxon>
        <taxon>Dinosauria</taxon>
        <taxon>Saurischia</taxon>
        <taxon>Theropoda</taxon>
        <taxon>Coelurosauria</taxon>
        <taxon>Aves</taxon>
        <taxon>Neognathae</taxon>
        <taxon>Neoaves</taxon>
        <taxon>Telluraves</taxon>
        <taxon>Australaves</taxon>
        <taxon>Passeriformes</taxon>
        <taxon>Paridae</taxon>
        <taxon>Cyanistes</taxon>
    </lineage>
</organism>
<proteinExistence type="predicted"/>
<dbReference type="AlphaFoldDB" id="A0A8C0ULV8"/>
<evidence type="ECO:0000313" key="2">
    <source>
        <dbReference type="Ensembl" id="ENSCCEP00000011047.1"/>
    </source>
</evidence>
<gene>
    <name evidence="2" type="primary">CXCL14</name>
</gene>
<sequence length="187" mass="20514">MEQVPSGQRQKQPPHPCAPSGMFGAGMGDVPPRGAGPPLPAGLEEAEGAVELLCILMRGSEGSGSRFKGGEGKAAAERRQPLRREPLRRPLAGSQPRDSGIGGTNPSRTNPSTPRHLLGYLLSQNEAPDSSSAPALHRDVLSQRRSVTLWTRVRGEQQHCLNPKRQNTVRLLKWYRVWKEKGRVYEE</sequence>
<dbReference type="Ensembl" id="ENSCCET00000017338.1">
    <property type="protein sequence ID" value="ENSCCEP00000011047.1"/>
    <property type="gene ID" value="ENSCCEG00000010864.1"/>
</dbReference>
<evidence type="ECO:0000256" key="1">
    <source>
        <dbReference type="SAM" id="MobiDB-lite"/>
    </source>
</evidence>
<reference evidence="2" key="2">
    <citation type="submission" date="2025-09" db="UniProtKB">
        <authorList>
            <consortium name="Ensembl"/>
        </authorList>
    </citation>
    <scope>IDENTIFICATION</scope>
</reference>
<feature type="compositionally biased region" description="Polar residues" evidence="1">
    <location>
        <begin position="1"/>
        <end position="11"/>
    </location>
</feature>
<keyword evidence="3" id="KW-1185">Reference proteome</keyword>
<accession>A0A8C0ULV8</accession>
<evidence type="ECO:0000313" key="3">
    <source>
        <dbReference type="Proteomes" id="UP000694410"/>
    </source>
</evidence>
<feature type="region of interest" description="Disordered" evidence="1">
    <location>
        <begin position="1"/>
        <end position="43"/>
    </location>
</feature>
<name>A0A8C0ULV8_CYACU</name>
<dbReference type="Gene3D" id="2.40.50.40">
    <property type="match status" value="1"/>
</dbReference>